<evidence type="ECO:0000313" key="9">
    <source>
        <dbReference type="EMBL" id="GAA4119059.1"/>
    </source>
</evidence>
<sequence length="607" mass="65007">MCEQVRQAVRGTAGAPTTRTAEPASGWRRLTTPLALSRIVLLIGVVTLVSAGSPGLHDRMRLLTRLLPDVFPAAATTGDLAVGVLMIVLSRAVRRGKYRAWLLTTVLAAVSAVLDLLKGLDVEEAVLATGLLVLLVIGRHQFTARPDPLSRARVLQVVLAGPPIATALGTLYLSVAHAGQSPGTGIGDRIAQAFVGLVGVPGPITWVNPAARDHAAVALAVLGAAVLLTLLLALVRPADGPHPLSAEDDAAVRRLVSRFGHHDSLSYFATRTDRALLLAPNGRSAITYRVLGTVSLAAGDPSGDPDAWPQAIGAWLAECDAYGWTPGVLGASEAAAEAYQRAGLDALEIGDEAVLRTDTFSLDGRTMRGVRQAVARCERAGLTATCTRVRDLDDATRRELRVHAEQWREGRTERGFSMALGRLADLRDPEAVVVTARDAGGELHGVLGLVPWGADGLSLDVMRRRPDTANGVVELMITALCAEAGRLEVRRISLNFAVFRGVIARGDRVGAGPVLRLWCSVLRRLSRHWQIESLYRSNAKYQPDWSPRFLCFRRASDLPRLLTAAMRAEGFLALPPWWPVRGEHLECGGSGLQCRGQLDHEPGTAEV</sequence>
<evidence type="ECO:0000256" key="4">
    <source>
        <dbReference type="ARBA" id="ARBA00022989"/>
    </source>
</evidence>
<dbReference type="RefSeq" id="WP_344733339.1">
    <property type="nucleotide sequence ID" value="NZ_BAAAZH010000014.1"/>
</dbReference>
<evidence type="ECO:0000256" key="5">
    <source>
        <dbReference type="ARBA" id="ARBA00023136"/>
    </source>
</evidence>
<keyword evidence="3 6" id="KW-0812">Transmembrane</keyword>
<feature type="transmembrane region" description="Helical" evidence="6">
    <location>
        <begin position="125"/>
        <end position="142"/>
    </location>
</feature>
<keyword evidence="5 6" id="KW-0472">Membrane</keyword>
<keyword evidence="10" id="KW-1185">Reference proteome</keyword>
<evidence type="ECO:0000256" key="1">
    <source>
        <dbReference type="ARBA" id="ARBA00004651"/>
    </source>
</evidence>
<dbReference type="InterPro" id="IPR031553">
    <property type="entry name" value="tRNA-synt_2_TM"/>
</dbReference>
<keyword evidence="4 6" id="KW-1133">Transmembrane helix</keyword>
<evidence type="ECO:0000313" key="10">
    <source>
        <dbReference type="Proteomes" id="UP001501495"/>
    </source>
</evidence>
<feature type="transmembrane region" description="Helical" evidence="6">
    <location>
        <begin position="100"/>
        <end position="119"/>
    </location>
</feature>
<evidence type="ECO:0000259" key="8">
    <source>
        <dbReference type="Pfam" id="PF16995"/>
    </source>
</evidence>
<dbReference type="PANTHER" id="PTHR34697">
    <property type="entry name" value="PHOSPHATIDYLGLYCEROL LYSYLTRANSFERASE"/>
    <property type="match status" value="1"/>
</dbReference>
<dbReference type="EMBL" id="BAAAZH010000014">
    <property type="protein sequence ID" value="GAA4119059.1"/>
    <property type="molecule type" value="Genomic_DNA"/>
</dbReference>
<evidence type="ECO:0000259" key="7">
    <source>
        <dbReference type="Pfam" id="PF09924"/>
    </source>
</evidence>
<keyword evidence="2" id="KW-1003">Cell membrane</keyword>
<accession>A0ABP7XL64</accession>
<feature type="transmembrane region" description="Helical" evidence="6">
    <location>
        <begin position="154"/>
        <end position="175"/>
    </location>
</feature>
<dbReference type="InterPro" id="IPR024320">
    <property type="entry name" value="LPG_synthase_C"/>
</dbReference>
<comment type="caution">
    <text evidence="9">The sequence shown here is derived from an EMBL/GenBank/DDBJ whole genome shotgun (WGS) entry which is preliminary data.</text>
</comment>
<dbReference type="Proteomes" id="UP001501495">
    <property type="component" value="Unassembled WGS sequence"/>
</dbReference>
<dbReference type="Pfam" id="PF09924">
    <property type="entry name" value="LPG_synthase_C"/>
    <property type="match status" value="1"/>
</dbReference>
<evidence type="ECO:0000256" key="3">
    <source>
        <dbReference type="ARBA" id="ARBA00022692"/>
    </source>
</evidence>
<feature type="transmembrane region" description="Helical" evidence="6">
    <location>
        <begin position="35"/>
        <end position="53"/>
    </location>
</feature>
<feature type="domain" description="Phosphatidylglycerol lysyltransferase C-terminal" evidence="7">
    <location>
        <begin position="253"/>
        <end position="552"/>
    </location>
</feature>
<evidence type="ECO:0000256" key="6">
    <source>
        <dbReference type="SAM" id="Phobius"/>
    </source>
</evidence>
<proteinExistence type="predicted"/>
<reference evidence="10" key="1">
    <citation type="journal article" date="2019" name="Int. J. Syst. Evol. Microbiol.">
        <title>The Global Catalogue of Microorganisms (GCM) 10K type strain sequencing project: providing services to taxonomists for standard genome sequencing and annotation.</title>
        <authorList>
            <consortium name="The Broad Institute Genomics Platform"/>
            <consortium name="The Broad Institute Genome Sequencing Center for Infectious Disease"/>
            <person name="Wu L."/>
            <person name="Ma J."/>
        </authorList>
    </citation>
    <scope>NUCLEOTIDE SEQUENCE [LARGE SCALE GENOMIC DNA]</scope>
    <source>
        <strain evidence="10">JCM 16703</strain>
    </source>
</reference>
<feature type="domain" description="Lysyl-tRNA synthetase N-terminal transmembrane region" evidence="8">
    <location>
        <begin position="32"/>
        <end position="175"/>
    </location>
</feature>
<protein>
    <submittedName>
        <fullName evidence="9">Phosphatidylglycerol lysyltransferase domain-containing protein</fullName>
    </submittedName>
</protein>
<organism evidence="9 10">
    <name type="scientific">Nocardioides fonticola</name>
    <dbReference type="NCBI Taxonomy" id="450363"/>
    <lineage>
        <taxon>Bacteria</taxon>
        <taxon>Bacillati</taxon>
        <taxon>Actinomycetota</taxon>
        <taxon>Actinomycetes</taxon>
        <taxon>Propionibacteriales</taxon>
        <taxon>Nocardioidaceae</taxon>
        <taxon>Nocardioides</taxon>
    </lineage>
</organism>
<feature type="transmembrane region" description="Helical" evidence="6">
    <location>
        <begin position="215"/>
        <end position="235"/>
    </location>
</feature>
<gene>
    <name evidence="9" type="ORF">GCM10022215_21210</name>
</gene>
<dbReference type="InterPro" id="IPR051211">
    <property type="entry name" value="PG_lysyltransferase"/>
</dbReference>
<feature type="transmembrane region" description="Helical" evidence="6">
    <location>
        <begin position="73"/>
        <end position="93"/>
    </location>
</feature>
<name>A0ABP7XL64_9ACTN</name>
<evidence type="ECO:0000256" key="2">
    <source>
        <dbReference type="ARBA" id="ARBA00022475"/>
    </source>
</evidence>
<dbReference type="PANTHER" id="PTHR34697:SF2">
    <property type="entry name" value="PHOSPHATIDYLGLYCEROL LYSYLTRANSFERASE"/>
    <property type="match status" value="1"/>
</dbReference>
<dbReference type="Pfam" id="PF16995">
    <property type="entry name" value="tRNA-synt_2_TM"/>
    <property type="match status" value="1"/>
</dbReference>
<comment type="subcellular location">
    <subcellularLocation>
        <location evidence="1">Cell membrane</location>
        <topology evidence="1">Multi-pass membrane protein</topology>
    </subcellularLocation>
</comment>